<dbReference type="InParanoid" id="A0A0C3P8D1"/>
<gene>
    <name evidence="1" type="ORF">M404DRAFT_996577</name>
</gene>
<dbReference type="Proteomes" id="UP000054217">
    <property type="component" value="Unassembled WGS sequence"/>
</dbReference>
<dbReference type="AlphaFoldDB" id="A0A0C3P8D1"/>
<reference evidence="2" key="2">
    <citation type="submission" date="2015-01" db="EMBL/GenBank/DDBJ databases">
        <title>Evolutionary Origins and Diversification of the Mycorrhizal Mutualists.</title>
        <authorList>
            <consortium name="DOE Joint Genome Institute"/>
            <consortium name="Mycorrhizal Genomics Consortium"/>
            <person name="Kohler A."/>
            <person name="Kuo A."/>
            <person name="Nagy L.G."/>
            <person name="Floudas D."/>
            <person name="Copeland A."/>
            <person name="Barry K.W."/>
            <person name="Cichocki N."/>
            <person name="Veneault-Fourrey C."/>
            <person name="LaButti K."/>
            <person name="Lindquist E.A."/>
            <person name="Lipzen A."/>
            <person name="Lundell T."/>
            <person name="Morin E."/>
            <person name="Murat C."/>
            <person name="Riley R."/>
            <person name="Ohm R."/>
            <person name="Sun H."/>
            <person name="Tunlid A."/>
            <person name="Henrissat B."/>
            <person name="Grigoriev I.V."/>
            <person name="Hibbett D.S."/>
            <person name="Martin F."/>
        </authorList>
    </citation>
    <scope>NUCLEOTIDE SEQUENCE [LARGE SCALE GENOMIC DNA]</scope>
    <source>
        <strain evidence="2">Marx 270</strain>
    </source>
</reference>
<protein>
    <submittedName>
        <fullName evidence="1">Uncharacterized protein</fullName>
    </submittedName>
</protein>
<keyword evidence="2" id="KW-1185">Reference proteome</keyword>
<dbReference type="EMBL" id="KN831954">
    <property type="protein sequence ID" value="KIO09730.1"/>
    <property type="molecule type" value="Genomic_DNA"/>
</dbReference>
<evidence type="ECO:0000313" key="1">
    <source>
        <dbReference type="EMBL" id="KIO09730.1"/>
    </source>
</evidence>
<proteinExistence type="predicted"/>
<reference evidence="1 2" key="1">
    <citation type="submission" date="2014-04" db="EMBL/GenBank/DDBJ databases">
        <authorList>
            <consortium name="DOE Joint Genome Institute"/>
            <person name="Kuo A."/>
            <person name="Kohler A."/>
            <person name="Costa M.D."/>
            <person name="Nagy L.G."/>
            <person name="Floudas D."/>
            <person name="Copeland A."/>
            <person name="Barry K.W."/>
            <person name="Cichocki N."/>
            <person name="Veneault-Fourrey C."/>
            <person name="LaButti K."/>
            <person name="Lindquist E.A."/>
            <person name="Lipzen A."/>
            <person name="Lundell T."/>
            <person name="Morin E."/>
            <person name="Murat C."/>
            <person name="Sun H."/>
            <person name="Tunlid A."/>
            <person name="Henrissat B."/>
            <person name="Grigoriev I.V."/>
            <person name="Hibbett D.S."/>
            <person name="Martin F."/>
            <person name="Nordberg H.P."/>
            <person name="Cantor M.N."/>
            <person name="Hua S.X."/>
        </authorList>
    </citation>
    <scope>NUCLEOTIDE SEQUENCE [LARGE SCALE GENOMIC DNA]</scope>
    <source>
        <strain evidence="1 2">Marx 270</strain>
    </source>
</reference>
<sequence>MPRFDKLYSRLRLCCWQFAFPGRHVGLSTQAKDHRKCCTTAMARLPDPVIGTAVICIPAAQGIQDFRIVMM</sequence>
<organism evidence="1 2">
    <name type="scientific">Pisolithus tinctorius Marx 270</name>
    <dbReference type="NCBI Taxonomy" id="870435"/>
    <lineage>
        <taxon>Eukaryota</taxon>
        <taxon>Fungi</taxon>
        <taxon>Dikarya</taxon>
        <taxon>Basidiomycota</taxon>
        <taxon>Agaricomycotina</taxon>
        <taxon>Agaricomycetes</taxon>
        <taxon>Agaricomycetidae</taxon>
        <taxon>Boletales</taxon>
        <taxon>Sclerodermatineae</taxon>
        <taxon>Pisolithaceae</taxon>
        <taxon>Pisolithus</taxon>
    </lineage>
</organism>
<evidence type="ECO:0000313" key="2">
    <source>
        <dbReference type="Proteomes" id="UP000054217"/>
    </source>
</evidence>
<name>A0A0C3P8D1_PISTI</name>
<accession>A0A0C3P8D1</accession>
<dbReference type="HOGENOM" id="CLU_2741036_0_0_1"/>